<name>A0AAD5MRT0_PARTN</name>
<dbReference type="AlphaFoldDB" id="A0AAD5MRT0"/>
<proteinExistence type="predicted"/>
<evidence type="ECO:0000313" key="2">
    <source>
        <dbReference type="Proteomes" id="UP001196413"/>
    </source>
</evidence>
<accession>A0AAD5MRT0</accession>
<reference evidence="1" key="1">
    <citation type="submission" date="2021-06" db="EMBL/GenBank/DDBJ databases">
        <title>Parelaphostrongylus tenuis whole genome reference sequence.</title>
        <authorList>
            <person name="Garwood T.J."/>
            <person name="Larsen P.A."/>
            <person name="Fountain-Jones N.M."/>
            <person name="Garbe J.R."/>
            <person name="Macchietto M.G."/>
            <person name="Kania S.A."/>
            <person name="Gerhold R.W."/>
            <person name="Richards J.E."/>
            <person name="Wolf T.M."/>
        </authorList>
    </citation>
    <scope>NUCLEOTIDE SEQUENCE</scope>
    <source>
        <strain evidence="1">MNPRO001-30</strain>
        <tissue evidence="1">Meninges</tissue>
    </source>
</reference>
<comment type="caution">
    <text evidence="1">The sequence shown here is derived from an EMBL/GenBank/DDBJ whole genome shotgun (WGS) entry which is preliminary data.</text>
</comment>
<gene>
    <name evidence="1" type="ORF">KIN20_008908</name>
</gene>
<feature type="non-terminal residue" evidence="1">
    <location>
        <position position="63"/>
    </location>
</feature>
<dbReference type="EMBL" id="JAHQIW010001442">
    <property type="protein sequence ID" value="KAJ1352534.1"/>
    <property type="molecule type" value="Genomic_DNA"/>
</dbReference>
<dbReference type="Proteomes" id="UP001196413">
    <property type="component" value="Unassembled WGS sequence"/>
</dbReference>
<organism evidence="1 2">
    <name type="scientific">Parelaphostrongylus tenuis</name>
    <name type="common">Meningeal worm</name>
    <dbReference type="NCBI Taxonomy" id="148309"/>
    <lineage>
        <taxon>Eukaryota</taxon>
        <taxon>Metazoa</taxon>
        <taxon>Ecdysozoa</taxon>
        <taxon>Nematoda</taxon>
        <taxon>Chromadorea</taxon>
        <taxon>Rhabditida</taxon>
        <taxon>Rhabditina</taxon>
        <taxon>Rhabditomorpha</taxon>
        <taxon>Strongyloidea</taxon>
        <taxon>Metastrongylidae</taxon>
        <taxon>Parelaphostrongylus</taxon>
    </lineage>
</organism>
<protein>
    <submittedName>
        <fullName evidence="1">Uncharacterized protein</fullName>
    </submittedName>
</protein>
<evidence type="ECO:0000313" key="1">
    <source>
        <dbReference type="EMBL" id="KAJ1352534.1"/>
    </source>
</evidence>
<sequence>MFINNQLENKYGEAYATTKEESSNIVSFIQRSSFEVNSEIASASGSGLTGTFGILQDSSHKKQ</sequence>
<keyword evidence="2" id="KW-1185">Reference proteome</keyword>